<protein>
    <recommendedName>
        <fullName evidence="1">RLR CTR domain-containing protein</fullName>
    </recommendedName>
</protein>
<evidence type="ECO:0000313" key="3">
    <source>
        <dbReference type="Proteomes" id="UP000193380"/>
    </source>
</evidence>
<name>A0A060YCF8_ONCMY</name>
<dbReference type="InterPro" id="IPR021673">
    <property type="entry name" value="RLR_CTR"/>
</dbReference>
<dbReference type="EMBL" id="FR909305">
    <property type="protein sequence ID" value="CDQ89197.1"/>
    <property type="molecule type" value="Genomic_DNA"/>
</dbReference>
<dbReference type="InterPro" id="IPR038557">
    <property type="entry name" value="RLR_C_sf"/>
</dbReference>
<dbReference type="PaxDb" id="8022-A0A060YCF8"/>
<dbReference type="STRING" id="8022.A0A060YCF8"/>
<dbReference type="PROSITE" id="PS51789">
    <property type="entry name" value="RLR_CTR"/>
    <property type="match status" value="1"/>
</dbReference>
<reference evidence="2" key="2">
    <citation type="submission" date="2014-03" db="EMBL/GenBank/DDBJ databases">
        <authorList>
            <person name="Genoscope - CEA"/>
        </authorList>
    </citation>
    <scope>NUCLEOTIDE SEQUENCE</scope>
</reference>
<feature type="domain" description="RLR CTR" evidence="1">
    <location>
        <begin position="1"/>
        <end position="60"/>
    </location>
</feature>
<dbReference type="Pfam" id="PF11648">
    <property type="entry name" value="RIG-I_C-RD"/>
    <property type="match status" value="1"/>
</dbReference>
<dbReference type="Gene3D" id="2.170.150.30">
    <property type="entry name" value="RIG-I-like receptor, C-terminal regulatory domain"/>
    <property type="match status" value="1"/>
</dbReference>
<sequence>VNTRLDWGIVVSYLTIQNLPVLKIESFVVKNCVTEQQRYYRKWRDVTFSMKTFELTDIADSWNPLLEDQ</sequence>
<proteinExistence type="predicted"/>
<organism evidence="2 3">
    <name type="scientific">Oncorhynchus mykiss</name>
    <name type="common">Rainbow trout</name>
    <name type="synonym">Salmo gairdneri</name>
    <dbReference type="NCBI Taxonomy" id="8022"/>
    <lineage>
        <taxon>Eukaryota</taxon>
        <taxon>Metazoa</taxon>
        <taxon>Chordata</taxon>
        <taxon>Craniata</taxon>
        <taxon>Vertebrata</taxon>
        <taxon>Euteleostomi</taxon>
        <taxon>Actinopterygii</taxon>
        <taxon>Neopterygii</taxon>
        <taxon>Teleostei</taxon>
        <taxon>Protacanthopterygii</taxon>
        <taxon>Salmoniformes</taxon>
        <taxon>Salmonidae</taxon>
        <taxon>Salmoninae</taxon>
        <taxon>Oncorhynchus</taxon>
    </lineage>
</organism>
<dbReference type="AlphaFoldDB" id="A0A060YCF8"/>
<dbReference type="Proteomes" id="UP000193380">
    <property type="component" value="Unassembled WGS sequence"/>
</dbReference>
<evidence type="ECO:0000259" key="1">
    <source>
        <dbReference type="PROSITE" id="PS51789"/>
    </source>
</evidence>
<accession>A0A060YCF8</accession>
<gene>
    <name evidence="2" type="ORF">GSONMT00047550001</name>
</gene>
<reference evidence="2" key="1">
    <citation type="journal article" date="2014" name="Nat. Commun.">
        <title>The rainbow trout genome provides novel insights into evolution after whole-genome duplication in vertebrates.</title>
        <authorList>
            <person name="Berthelot C."/>
            <person name="Brunet F."/>
            <person name="Chalopin D."/>
            <person name="Juanchich A."/>
            <person name="Bernard M."/>
            <person name="Noel B."/>
            <person name="Bento P."/>
            <person name="Da Silva C."/>
            <person name="Labadie K."/>
            <person name="Alberti A."/>
            <person name="Aury J.M."/>
            <person name="Louis A."/>
            <person name="Dehais P."/>
            <person name="Bardou P."/>
            <person name="Montfort J."/>
            <person name="Klopp C."/>
            <person name="Cabau C."/>
            <person name="Gaspin C."/>
            <person name="Thorgaard G.H."/>
            <person name="Boussaha M."/>
            <person name="Quillet E."/>
            <person name="Guyomard R."/>
            <person name="Galiana D."/>
            <person name="Bobe J."/>
            <person name="Volff J.N."/>
            <person name="Genet C."/>
            <person name="Wincker P."/>
            <person name="Jaillon O."/>
            <person name="Roest Crollius H."/>
            <person name="Guiguen Y."/>
        </authorList>
    </citation>
    <scope>NUCLEOTIDE SEQUENCE [LARGE SCALE GENOMIC DNA]</scope>
</reference>
<feature type="non-terminal residue" evidence="2">
    <location>
        <position position="1"/>
    </location>
</feature>
<evidence type="ECO:0000313" key="2">
    <source>
        <dbReference type="EMBL" id="CDQ89197.1"/>
    </source>
</evidence>